<sequence length="195" mass="22451">MVPWGKLLSLTIRMFTKPVTNYIKLGLKSNNRQSMYTKKVLVNLGQFYHTINIRIQRRAFNMSGGDSYIKPLTEDKAVDQGIEFFGEILVYGTLFTWGMYELNKYHQEGIRKEASKAEVLANIHTNIEGLTGKFSSVQEEVTKLRGQLDDIERRKEVLKETKANIGDYRGNSDMKHGRVNLIKLDDEKEDKSKAK</sequence>
<evidence type="ECO:0008006" key="6">
    <source>
        <dbReference type="Google" id="ProtNLM"/>
    </source>
</evidence>
<feature type="coiled-coil region" evidence="3">
    <location>
        <begin position="134"/>
        <end position="161"/>
    </location>
</feature>
<reference evidence="4" key="1">
    <citation type="submission" date="2021-09" db="EMBL/GenBank/DDBJ databases">
        <authorList>
            <consortium name="AG Swart"/>
            <person name="Singh M."/>
            <person name="Singh A."/>
            <person name="Seah K."/>
            <person name="Emmerich C."/>
        </authorList>
    </citation>
    <scope>NUCLEOTIDE SEQUENCE</scope>
    <source>
        <strain evidence="4">ATCC30299</strain>
    </source>
</reference>
<gene>
    <name evidence="4" type="ORF">BSTOLATCC_MIC28878</name>
</gene>
<keyword evidence="5" id="KW-1185">Reference proteome</keyword>
<dbReference type="InterPro" id="IPR010754">
    <property type="entry name" value="OPA3-like"/>
</dbReference>
<comment type="caution">
    <text evidence="4">The sequence shown here is derived from an EMBL/GenBank/DDBJ whole genome shotgun (WGS) entry which is preliminary data.</text>
</comment>
<dbReference type="PANTHER" id="PTHR12499">
    <property type="entry name" value="OPTIC ATROPHY 3 PROTEIN OPA3"/>
    <property type="match status" value="1"/>
</dbReference>
<keyword evidence="2 3" id="KW-0175">Coiled coil</keyword>
<evidence type="ECO:0000313" key="4">
    <source>
        <dbReference type="EMBL" id="CAG9321602.1"/>
    </source>
</evidence>
<dbReference type="Proteomes" id="UP001162131">
    <property type="component" value="Unassembled WGS sequence"/>
</dbReference>
<evidence type="ECO:0000256" key="1">
    <source>
        <dbReference type="ARBA" id="ARBA00007584"/>
    </source>
</evidence>
<proteinExistence type="inferred from homology"/>
<dbReference type="GO" id="GO:0019216">
    <property type="term" value="P:regulation of lipid metabolic process"/>
    <property type="evidence" value="ECO:0007669"/>
    <property type="project" value="TreeGrafter"/>
</dbReference>
<evidence type="ECO:0000313" key="5">
    <source>
        <dbReference type="Proteomes" id="UP001162131"/>
    </source>
</evidence>
<name>A0AAU9JBC8_9CILI</name>
<comment type="similarity">
    <text evidence="1">Belongs to the OPA3 family.</text>
</comment>
<dbReference type="AlphaFoldDB" id="A0AAU9JBC8"/>
<accession>A0AAU9JBC8</accession>
<protein>
    <recommendedName>
        <fullName evidence="6">OPA3-like protein</fullName>
    </recommendedName>
</protein>
<evidence type="ECO:0000256" key="2">
    <source>
        <dbReference type="ARBA" id="ARBA00023054"/>
    </source>
</evidence>
<dbReference type="GO" id="GO:0005739">
    <property type="term" value="C:mitochondrion"/>
    <property type="evidence" value="ECO:0007669"/>
    <property type="project" value="TreeGrafter"/>
</dbReference>
<dbReference type="PANTHER" id="PTHR12499:SF0">
    <property type="entry name" value="OPTIC ATROPHY 3 PROTEIN"/>
    <property type="match status" value="1"/>
</dbReference>
<evidence type="ECO:0000256" key="3">
    <source>
        <dbReference type="SAM" id="Coils"/>
    </source>
</evidence>
<organism evidence="4 5">
    <name type="scientific">Blepharisma stoltei</name>
    <dbReference type="NCBI Taxonomy" id="1481888"/>
    <lineage>
        <taxon>Eukaryota</taxon>
        <taxon>Sar</taxon>
        <taxon>Alveolata</taxon>
        <taxon>Ciliophora</taxon>
        <taxon>Postciliodesmatophora</taxon>
        <taxon>Heterotrichea</taxon>
        <taxon>Heterotrichida</taxon>
        <taxon>Blepharismidae</taxon>
        <taxon>Blepharisma</taxon>
    </lineage>
</organism>
<dbReference type="EMBL" id="CAJZBQ010000028">
    <property type="protein sequence ID" value="CAG9321602.1"/>
    <property type="molecule type" value="Genomic_DNA"/>
</dbReference>
<dbReference type="Pfam" id="PF07047">
    <property type="entry name" value="OPA3"/>
    <property type="match status" value="1"/>
</dbReference>